<organism evidence="2 3">
    <name type="scientific">Candidatus Protochlamydia naegleriophila</name>
    <dbReference type="NCBI Taxonomy" id="389348"/>
    <lineage>
        <taxon>Bacteria</taxon>
        <taxon>Pseudomonadati</taxon>
        <taxon>Chlamydiota</taxon>
        <taxon>Chlamydiia</taxon>
        <taxon>Parachlamydiales</taxon>
        <taxon>Parachlamydiaceae</taxon>
        <taxon>Candidatus Protochlamydia</taxon>
    </lineage>
</organism>
<dbReference type="STRING" id="389348.PNK_1281"/>
<feature type="transmembrane region" description="Helical" evidence="1">
    <location>
        <begin position="95"/>
        <end position="119"/>
    </location>
</feature>
<name>A0A0U5JE82_9BACT</name>
<keyword evidence="3" id="KW-1185">Reference proteome</keyword>
<feature type="transmembrane region" description="Helical" evidence="1">
    <location>
        <begin position="36"/>
        <end position="55"/>
    </location>
</feature>
<keyword evidence="1" id="KW-0812">Transmembrane</keyword>
<keyword evidence="1" id="KW-0472">Membrane</keyword>
<gene>
    <name evidence="2" type="ORF">PNK_1281</name>
</gene>
<dbReference type="Proteomes" id="UP000069902">
    <property type="component" value="Chromosome cPNK"/>
</dbReference>
<reference evidence="3" key="1">
    <citation type="submission" date="2015-09" db="EMBL/GenBank/DDBJ databases">
        <authorList>
            <person name="Bertelli C."/>
        </authorList>
    </citation>
    <scope>NUCLEOTIDE SEQUENCE [LARGE SCALE GENOMIC DNA]</scope>
    <source>
        <strain evidence="3">KNic</strain>
    </source>
</reference>
<evidence type="ECO:0000313" key="2">
    <source>
        <dbReference type="EMBL" id="CUI16898.1"/>
    </source>
</evidence>
<dbReference type="InParanoid" id="A0A0U5JE82"/>
<keyword evidence="1" id="KW-1133">Transmembrane helix</keyword>
<protein>
    <submittedName>
        <fullName evidence="2">Conserved putative membrane protein</fullName>
    </submittedName>
</protein>
<dbReference type="KEGG" id="pnl:PNK_1281"/>
<evidence type="ECO:0000256" key="1">
    <source>
        <dbReference type="SAM" id="Phobius"/>
    </source>
</evidence>
<accession>A0A0U5JE82</accession>
<dbReference type="PATRIC" id="fig|389348.3.peg.1431"/>
<dbReference type="RefSeq" id="WP_059061037.1">
    <property type="nucleotide sequence ID" value="NZ_LN879502.1"/>
</dbReference>
<dbReference type="AlphaFoldDB" id="A0A0U5JE82"/>
<dbReference type="EMBL" id="LN879502">
    <property type="protein sequence ID" value="CUI16898.1"/>
    <property type="molecule type" value="Genomic_DNA"/>
</dbReference>
<proteinExistence type="predicted"/>
<sequence>MIEAIRYYGNHTILDNLTEVVSAVVSTFRNALDQRIYSFVVEIIFQIIVSSLFYFNRNLFSLGFVIGFIFDRQVREIVEKVNIVYNAQRSFVENALFFGGGVLLAFFTIPNSIAIATLYHSAQWGAFLYTSSREQ</sequence>
<evidence type="ECO:0000313" key="3">
    <source>
        <dbReference type="Proteomes" id="UP000069902"/>
    </source>
</evidence>